<dbReference type="CDD" id="cd04301">
    <property type="entry name" value="NAT_SF"/>
    <property type="match status" value="1"/>
</dbReference>
<evidence type="ECO:0000313" key="2">
    <source>
        <dbReference type="EMBL" id="QHW35557.1"/>
    </source>
</evidence>
<keyword evidence="2" id="KW-0808">Transferase</keyword>
<sequence length="226" mass="26044">MYTIREITTPLTDSQKQEILSLVDANTDSVGTYVVEKNSPFYKYISMRENMRTSAYFDRLQKKDDHQTHIIVGENTIGNVIGYLLYIKDRTCADDVSICSTVVATDYRRQGVFTGMLNQLKSKCKGIGLSCSIELVGFYEKFEFQVDDQFETQVGMSWGGFGGKGEFWSVDDDDINHLPQVEFVLQIIQEELGQSFDRRLSRFNMDNVREKNKVAEFIRKYKNSHS</sequence>
<geneLocation type="plasmid" evidence="2 3">
    <name>unnamed1</name>
</geneLocation>
<dbReference type="SUPFAM" id="SSF55729">
    <property type="entry name" value="Acyl-CoA N-acyltransferases (Nat)"/>
    <property type="match status" value="1"/>
</dbReference>
<dbReference type="EMBL" id="CP048287">
    <property type="protein sequence ID" value="QHW35557.1"/>
    <property type="molecule type" value="Genomic_DNA"/>
</dbReference>
<dbReference type="InterPro" id="IPR016181">
    <property type="entry name" value="Acyl_CoA_acyltransferase"/>
</dbReference>
<dbReference type="KEGG" id="prz:GZH47_32240"/>
<protein>
    <submittedName>
        <fullName evidence="2">GNAT family N-acetyltransferase</fullName>
    </submittedName>
</protein>
<proteinExistence type="predicted"/>
<evidence type="ECO:0000259" key="1">
    <source>
        <dbReference type="PROSITE" id="PS51186"/>
    </source>
</evidence>
<dbReference type="InterPro" id="IPR000182">
    <property type="entry name" value="GNAT_dom"/>
</dbReference>
<keyword evidence="2" id="KW-0614">Plasmid</keyword>
<organism evidence="2 3">
    <name type="scientific">Paenibacillus rhizovicinus</name>
    <dbReference type="NCBI Taxonomy" id="2704463"/>
    <lineage>
        <taxon>Bacteria</taxon>
        <taxon>Bacillati</taxon>
        <taxon>Bacillota</taxon>
        <taxon>Bacilli</taxon>
        <taxon>Bacillales</taxon>
        <taxon>Paenibacillaceae</taxon>
        <taxon>Paenibacillus</taxon>
    </lineage>
</organism>
<evidence type="ECO:0000313" key="3">
    <source>
        <dbReference type="Proteomes" id="UP000479114"/>
    </source>
</evidence>
<dbReference type="GO" id="GO:0016747">
    <property type="term" value="F:acyltransferase activity, transferring groups other than amino-acyl groups"/>
    <property type="evidence" value="ECO:0007669"/>
    <property type="project" value="InterPro"/>
</dbReference>
<dbReference type="AlphaFoldDB" id="A0A6C0PAI4"/>
<dbReference type="Gene3D" id="3.40.630.30">
    <property type="match status" value="1"/>
</dbReference>
<dbReference type="RefSeq" id="WP_162645703.1">
    <property type="nucleotide sequence ID" value="NZ_CP048287.1"/>
</dbReference>
<feature type="domain" description="N-acetyltransferase" evidence="1">
    <location>
        <begin position="2"/>
        <end position="174"/>
    </location>
</feature>
<dbReference type="Proteomes" id="UP000479114">
    <property type="component" value="Plasmid unnamed1"/>
</dbReference>
<keyword evidence="3" id="KW-1185">Reference proteome</keyword>
<gene>
    <name evidence="2" type="ORF">GZH47_32240</name>
</gene>
<dbReference type="Pfam" id="PF00583">
    <property type="entry name" value="Acetyltransf_1"/>
    <property type="match status" value="1"/>
</dbReference>
<dbReference type="PROSITE" id="PS51186">
    <property type="entry name" value="GNAT"/>
    <property type="match status" value="1"/>
</dbReference>
<reference evidence="2 3" key="1">
    <citation type="submission" date="2020-02" db="EMBL/GenBank/DDBJ databases">
        <title>Paenibacillus sp. nov., isolated from rhizosphere soil of tomato.</title>
        <authorList>
            <person name="Weon H.-Y."/>
            <person name="Lee S.A."/>
        </authorList>
    </citation>
    <scope>NUCLEOTIDE SEQUENCE [LARGE SCALE GENOMIC DNA]</scope>
    <source>
        <strain evidence="2 3">14171R-81</strain>
        <plasmid evidence="2 3">unnamed1</plasmid>
    </source>
</reference>
<name>A0A6C0PAI4_9BACL</name>
<accession>A0A6C0PAI4</accession>